<dbReference type="OrthoDB" id="8956208at2"/>
<keyword evidence="1" id="KW-0472">Membrane</keyword>
<dbReference type="STRING" id="1188319.OYT1_01482"/>
<dbReference type="AlphaFoldDB" id="A0A2Z6GER3"/>
<keyword evidence="3" id="KW-0012">Acyltransferase</keyword>
<name>A0A2Z6GER3_9PROT</name>
<keyword evidence="3" id="KW-0808">Transferase</keyword>
<dbReference type="GO" id="GO:0016020">
    <property type="term" value="C:membrane"/>
    <property type="evidence" value="ECO:0007669"/>
    <property type="project" value="TreeGrafter"/>
</dbReference>
<dbReference type="InterPro" id="IPR050879">
    <property type="entry name" value="Acyltransferase_3"/>
</dbReference>
<proteinExistence type="predicted"/>
<evidence type="ECO:0000256" key="1">
    <source>
        <dbReference type="SAM" id="Phobius"/>
    </source>
</evidence>
<keyword evidence="1" id="KW-0812">Transmembrane</keyword>
<evidence type="ECO:0000259" key="2">
    <source>
        <dbReference type="Pfam" id="PF01757"/>
    </source>
</evidence>
<dbReference type="Proteomes" id="UP000033070">
    <property type="component" value="Chromosome"/>
</dbReference>
<dbReference type="InterPro" id="IPR002656">
    <property type="entry name" value="Acyl_transf_3_dom"/>
</dbReference>
<feature type="transmembrane region" description="Helical" evidence="1">
    <location>
        <begin position="12"/>
        <end position="31"/>
    </location>
</feature>
<feature type="transmembrane region" description="Helical" evidence="1">
    <location>
        <begin position="229"/>
        <end position="245"/>
    </location>
</feature>
<feature type="transmembrane region" description="Helical" evidence="1">
    <location>
        <begin position="148"/>
        <end position="168"/>
    </location>
</feature>
<evidence type="ECO:0000313" key="4">
    <source>
        <dbReference type="Proteomes" id="UP000033070"/>
    </source>
</evidence>
<feature type="transmembrane region" description="Helical" evidence="1">
    <location>
        <begin position="251"/>
        <end position="269"/>
    </location>
</feature>
<gene>
    <name evidence="3" type="ORF">OYT1_ch2382</name>
</gene>
<feature type="transmembrane region" description="Helical" evidence="1">
    <location>
        <begin position="316"/>
        <end position="336"/>
    </location>
</feature>
<dbReference type="PANTHER" id="PTHR23028:SF53">
    <property type="entry name" value="ACYL_TRANSF_3 DOMAIN-CONTAINING PROTEIN"/>
    <property type="match status" value="1"/>
</dbReference>
<protein>
    <submittedName>
        <fullName evidence="3">Acyltransferase 3</fullName>
    </submittedName>
</protein>
<feature type="transmembrane region" description="Helical" evidence="1">
    <location>
        <begin position="90"/>
        <end position="111"/>
    </location>
</feature>
<feature type="transmembrane region" description="Helical" evidence="1">
    <location>
        <begin position="51"/>
        <end position="69"/>
    </location>
</feature>
<dbReference type="GO" id="GO:0016747">
    <property type="term" value="F:acyltransferase activity, transferring groups other than amino-acyl groups"/>
    <property type="evidence" value="ECO:0007669"/>
    <property type="project" value="InterPro"/>
</dbReference>
<dbReference type="GO" id="GO:0000271">
    <property type="term" value="P:polysaccharide biosynthetic process"/>
    <property type="evidence" value="ECO:0007669"/>
    <property type="project" value="TreeGrafter"/>
</dbReference>
<dbReference type="RefSeq" id="WP_062626662.1">
    <property type="nucleotide sequence ID" value="NZ_AP018738.1"/>
</dbReference>
<feature type="transmembrane region" description="Helical" evidence="1">
    <location>
        <begin position="180"/>
        <end position="199"/>
    </location>
</feature>
<feature type="domain" description="Acyltransferase 3" evidence="2">
    <location>
        <begin position="11"/>
        <end position="328"/>
    </location>
</feature>
<dbReference type="KEGG" id="fam:OYT1_ch2382"/>
<sequence length="366" mass="40401">MSSALSRMPVVDALKAVACLAIVFHHLAFYGPMSDAAYPLFPTLVDGFYQYGRMAVQVFFVVAGFLVARKFAPHGVALAIEPMQLITQRYLRLVIPYLAALSLAIGCAALAREWMAHDSIPDAPSLGQLIAHLLLLQDLLDQDALSAGVWYVAIDFQLFALAACLLWFSRRFEAEGQRFASRLLIAGLTLISLFGFNRDSLWDETALYFFGAYGLGMLSYWVGRSRYSLLGLLVLGLVVEAALLTDFRERILVAGVVALFMGWACRSGGLIRWSMPQRLTYLGRISFSVFLVHFPLLLVVNAAFSQLFPADPIVNAFGMVLGFAISIVGGALFYQWVESRYLSQKMRLLLPASFFASGWLAAVGLH</sequence>
<dbReference type="PANTHER" id="PTHR23028">
    <property type="entry name" value="ACETYLTRANSFERASE"/>
    <property type="match status" value="1"/>
</dbReference>
<keyword evidence="1" id="KW-1133">Transmembrane helix</keyword>
<feature type="transmembrane region" description="Helical" evidence="1">
    <location>
        <begin position="205"/>
        <end position="222"/>
    </location>
</feature>
<keyword evidence="4" id="KW-1185">Reference proteome</keyword>
<accession>A0A2Z6GER3</accession>
<reference evidence="3 4" key="1">
    <citation type="submission" date="2018-06" db="EMBL/GenBank/DDBJ databases">
        <title>OYT1 Genome Sequencing.</title>
        <authorList>
            <person name="Kato S."/>
            <person name="Itoh T."/>
            <person name="Ohkuma M."/>
        </authorList>
    </citation>
    <scope>NUCLEOTIDE SEQUENCE [LARGE SCALE GENOMIC DNA]</scope>
    <source>
        <strain evidence="3 4">OYT1</strain>
    </source>
</reference>
<feature type="transmembrane region" description="Helical" evidence="1">
    <location>
        <begin position="348"/>
        <end position="365"/>
    </location>
</feature>
<evidence type="ECO:0000313" key="3">
    <source>
        <dbReference type="EMBL" id="BBE51897.1"/>
    </source>
</evidence>
<organism evidence="3 4">
    <name type="scientific">Ferriphaselus amnicola</name>
    <dbReference type="NCBI Taxonomy" id="1188319"/>
    <lineage>
        <taxon>Bacteria</taxon>
        <taxon>Pseudomonadati</taxon>
        <taxon>Pseudomonadota</taxon>
        <taxon>Betaproteobacteria</taxon>
        <taxon>Nitrosomonadales</taxon>
        <taxon>Gallionellaceae</taxon>
        <taxon>Ferriphaselus</taxon>
    </lineage>
</organism>
<dbReference type="Pfam" id="PF01757">
    <property type="entry name" value="Acyl_transf_3"/>
    <property type="match status" value="1"/>
</dbReference>
<feature type="transmembrane region" description="Helical" evidence="1">
    <location>
        <begin position="281"/>
        <end position="304"/>
    </location>
</feature>
<dbReference type="EMBL" id="AP018738">
    <property type="protein sequence ID" value="BBE51897.1"/>
    <property type="molecule type" value="Genomic_DNA"/>
</dbReference>